<proteinExistence type="predicted"/>
<sequence>MSVAPKLTEPGIKYFLNQSLKQCHKVRIAHYNNLFNFGLLIVFFVIFGFMLLYKYKGKLTPEEQKQRNYEKYKYILDKVRKTKEDKLKMSQQLITGLPNWNNDFENI</sequence>
<keyword evidence="1" id="KW-0472">Membrane</keyword>
<keyword evidence="1" id="KW-0812">Transmembrane</keyword>
<evidence type="ECO:0000313" key="2">
    <source>
        <dbReference type="EMBL" id="QHT93960.1"/>
    </source>
</evidence>
<evidence type="ECO:0000256" key="1">
    <source>
        <dbReference type="SAM" id="Phobius"/>
    </source>
</evidence>
<organism evidence="2">
    <name type="scientific">viral metagenome</name>
    <dbReference type="NCBI Taxonomy" id="1070528"/>
    <lineage>
        <taxon>unclassified sequences</taxon>
        <taxon>metagenomes</taxon>
        <taxon>organismal metagenomes</taxon>
    </lineage>
</organism>
<name>A0A6C0IMZ9_9ZZZZ</name>
<accession>A0A6C0IMZ9</accession>
<reference evidence="2" key="1">
    <citation type="journal article" date="2020" name="Nature">
        <title>Giant virus diversity and host interactions through global metagenomics.</title>
        <authorList>
            <person name="Schulz F."/>
            <person name="Roux S."/>
            <person name="Paez-Espino D."/>
            <person name="Jungbluth S."/>
            <person name="Walsh D.A."/>
            <person name="Denef V.J."/>
            <person name="McMahon K.D."/>
            <person name="Konstantinidis K.T."/>
            <person name="Eloe-Fadrosh E.A."/>
            <person name="Kyrpides N.C."/>
            <person name="Woyke T."/>
        </authorList>
    </citation>
    <scope>NUCLEOTIDE SEQUENCE</scope>
    <source>
        <strain evidence="2">GVMAG-M-3300024258-14</strain>
    </source>
</reference>
<dbReference type="AlphaFoldDB" id="A0A6C0IMZ9"/>
<keyword evidence="1" id="KW-1133">Transmembrane helix</keyword>
<protein>
    <submittedName>
        <fullName evidence="2">Uncharacterized protein</fullName>
    </submittedName>
</protein>
<dbReference type="EMBL" id="MN740212">
    <property type="protein sequence ID" value="QHT93960.1"/>
    <property type="molecule type" value="Genomic_DNA"/>
</dbReference>
<feature type="transmembrane region" description="Helical" evidence="1">
    <location>
        <begin position="34"/>
        <end position="53"/>
    </location>
</feature>